<sequence>MAATSSALLLLALVALAGLVDLQAFAAAPMPADEAEVSLAAATTTGMADPELDGTMQCLIGCFTTILGCAFKCLRTRKGIDLPLCVIGCNDRGIVCMFSCGKPPSPPGPKPTPPPAPTPTPPPAPTPTPPEPPAPTPTPPAPPAPKPKPPPAPKPKPPPPKPTPPYPPPAPTPTPTPTPPVPPTHPARRLTPMETSNDGDNYLA</sequence>
<dbReference type="Gramene" id="AET2Gv21257800.1">
    <property type="protein sequence ID" value="AET2Gv21257800.1"/>
    <property type="gene ID" value="AET2Gv21257800"/>
</dbReference>
<name>A0A453DIQ3_AEGTS</name>
<dbReference type="EnsemblPlants" id="AET2Gv21257800.1">
    <property type="protein sequence ID" value="AET2Gv21257800.1"/>
    <property type="gene ID" value="AET2Gv21257800"/>
</dbReference>
<dbReference type="OMA" id="LGCAFKC"/>
<dbReference type="Proteomes" id="UP000015105">
    <property type="component" value="Chromosome 2D"/>
</dbReference>
<protein>
    <recommendedName>
        <fullName evidence="5">Hydrophobic seed protein domain-containing protein</fullName>
    </recommendedName>
</protein>
<feature type="compositionally biased region" description="Pro residues" evidence="1">
    <location>
        <begin position="104"/>
        <end position="185"/>
    </location>
</feature>
<dbReference type="PRINTS" id="PR01217">
    <property type="entry name" value="PRICHEXTENSN"/>
</dbReference>
<keyword evidence="4" id="KW-1185">Reference proteome</keyword>
<feature type="signal peptide" evidence="2">
    <location>
        <begin position="1"/>
        <end position="22"/>
    </location>
</feature>
<dbReference type="OrthoDB" id="10531342at2759"/>
<reference evidence="4" key="2">
    <citation type="journal article" date="2017" name="Nat. Plants">
        <title>The Aegilops tauschii genome reveals multiple impacts of transposons.</title>
        <authorList>
            <person name="Zhao G."/>
            <person name="Zou C."/>
            <person name="Li K."/>
            <person name="Wang K."/>
            <person name="Li T."/>
            <person name="Gao L."/>
            <person name="Zhang X."/>
            <person name="Wang H."/>
            <person name="Yang Z."/>
            <person name="Liu X."/>
            <person name="Jiang W."/>
            <person name="Mao L."/>
            <person name="Kong X."/>
            <person name="Jiao Y."/>
            <person name="Jia J."/>
        </authorList>
    </citation>
    <scope>NUCLEOTIDE SEQUENCE [LARGE SCALE GENOMIC DNA]</scope>
    <source>
        <strain evidence="4">cv. AL8/78</strain>
    </source>
</reference>
<dbReference type="AlphaFoldDB" id="A0A453DIQ3"/>
<feature type="compositionally biased region" description="Polar residues" evidence="1">
    <location>
        <begin position="193"/>
        <end position="204"/>
    </location>
</feature>
<reference evidence="3" key="5">
    <citation type="journal article" date="2021" name="G3 (Bethesda)">
        <title>Aegilops tauschii genome assembly Aet v5.0 features greater sequence contiguity and improved annotation.</title>
        <authorList>
            <person name="Wang L."/>
            <person name="Zhu T."/>
            <person name="Rodriguez J.C."/>
            <person name="Deal K.R."/>
            <person name="Dubcovsky J."/>
            <person name="McGuire P.E."/>
            <person name="Lux T."/>
            <person name="Spannagl M."/>
            <person name="Mayer K.F.X."/>
            <person name="Baldrich P."/>
            <person name="Meyers B.C."/>
            <person name="Huo N."/>
            <person name="Gu Y.Q."/>
            <person name="Zhou H."/>
            <person name="Devos K.M."/>
            <person name="Bennetzen J.L."/>
            <person name="Unver T."/>
            <person name="Budak H."/>
            <person name="Gulick P.J."/>
            <person name="Galiba G."/>
            <person name="Kalapos B."/>
            <person name="Nelson D.R."/>
            <person name="Li P."/>
            <person name="You F.M."/>
            <person name="Luo M.C."/>
            <person name="Dvorak J."/>
        </authorList>
    </citation>
    <scope>NUCLEOTIDE SEQUENCE [LARGE SCALE GENOMIC DNA]</scope>
    <source>
        <strain evidence="3">cv. AL8/78</strain>
    </source>
</reference>
<feature type="region of interest" description="Disordered" evidence="1">
    <location>
        <begin position="104"/>
        <end position="204"/>
    </location>
</feature>
<proteinExistence type="predicted"/>
<evidence type="ECO:0008006" key="5">
    <source>
        <dbReference type="Google" id="ProtNLM"/>
    </source>
</evidence>
<organism evidence="3 4">
    <name type="scientific">Aegilops tauschii subsp. strangulata</name>
    <name type="common">Goatgrass</name>
    <dbReference type="NCBI Taxonomy" id="200361"/>
    <lineage>
        <taxon>Eukaryota</taxon>
        <taxon>Viridiplantae</taxon>
        <taxon>Streptophyta</taxon>
        <taxon>Embryophyta</taxon>
        <taxon>Tracheophyta</taxon>
        <taxon>Spermatophyta</taxon>
        <taxon>Magnoliopsida</taxon>
        <taxon>Liliopsida</taxon>
        <taxon>Poales</taxon>
        <taxon>Poaceae</taxon>
        <taxon>BOP clade</taxon>
        <taxon>Pooideae</taxon>
        <taxon>Triticodae</taxon>
        <taxon>Triticeae</taxon>
        <taxon>Triticinae</taxon>
        <taxon>Aegilops</taxon>
    </lineage>
</organism>
<dbReference type="STRING" id="200361.A0A453DIQ3"/>
<evidence type="ECO:0000313" key="4">
    <source>
        <dbReference type="Proteomes" id="UP000015105"/>
    </source>
</evidence>
<reference evidence="3" key="4">
    <citation type="submission" date="2019-03" db="UniProtKB">
        <authorList>
            <consortium name="EnsemblPlants"/>
        </authorList>
    </citation>
    <scope>IDENTIFICATION</scope>
</reference>
<accession>A0A453DIQ3</accession>
<evidence type="ECO:0000256" key="1">
    <source>
        <dbReference type="SAM" id="MobiDB-lite"/>
    </source>
</evidence>
<reference evidence="3" key="3">
    <citation type="journal article" date="2017" name="Nature">
        <title>Genome sequence of the progenitor of the wheat D genome Aegilops tauschii.</title>
        <authorList>
            <person name="Luo M.C."/>
            <person name="Gu Y.Q."/>
            <person name="Puiu D."/>
            <person name="Wang H."/>
            <person name="Twardziok S.O."/>
            <person name="Deal K.R."/>
            <person name="Huo N."/>
            <person name="Zhu T."/>
            <person name="Wang L."/>
            <person name="Wang Y."/>
            <person name="McGuire P.E."/>
            <person name="Liu S."/>
            <person name="Long H."/>
            <person name="Ramasamy R.K."/>
            <person name="Rodriguez J.C."/>
            <person name="Van S.L."/>
            <person name="Yuan L."/>
            <person name="Wang Z."/>
            <person name="Xia Z."/>
            <person name="Xiao L."/>
            <person name="Anderson O.D."/>
            <person name="Ouyang S."/>
            <person name="Liang Y."/>
            <person name="Zimin A.V."/>
            <person name="Pertea G."/>
            <person name="Qi P."/>
            <person name="Bennetzen J.L."/>
            <person name="Dai X."/>
            <person name="Dawson M.W."/>
            <person name="Muller H.G."/>
            <person name="Kugler K."/>
            <person name="Rivarola-Duarte L."/>
            <person name="Spannagl M."/>
            <person name="Mayer K.F.X."/>
            <person name="Lu F.H."/>
            <person name="Bevan M.W."/>
            <person name="Leroy P."/>
            <person name="Li P."/>
            <person name="You F.M."/>
            <person name="Sun Q."/>
            <person name="Liu Z."/>
            <person name="Lyons E."/>
            <person name="Wicker T."/>
            <person name="Salzberg S.L."/>
            <person name="Devos K.M."/>
            <person name="Dvorak J."/>
        </authorList>
    </citation>
    <scope>NUCLEOTIDE SEQUENCE [LARGE SCALE GENOMIC DNA]</scope>
    <source>
        <strain evidence="3">cv. AL8/78</strain>
    </source>
</reference>
<evidence type="ECO:0000313" key="3">
    <source>
        <dbReference type="EnsemblPlants" id="AET2Gv21257800.1"/>
    </source>
</evidence>
<feature type="chain" id="PRO_5018974286" description="Hydrophobic seed protein domain-containing protein" evidence="2">
    <location>
        <begin position="23"/>
        <end position="204"/>
    </location>
</feature>
<evidence type="ECO:0000256" key="2">
    <source>
        <dbReference type="SAM" id="SignalP"/>
    </source>
</evidence>
<reference evidence="4" key="1">
    <citation type="journal article" date="2014" name="Science">
        <title>Ancient hybridizations among the ancestral genomes of bread wheat.</title>
        <authorList>
            <consortium name="International Wheat Genome Sequencing Consortium,"/>
            <person name="Marcussen T."/>
            <person name="Sandve S.R."/>
            <person name="Heier L."/>
            <person name="Spannagl M."/>
            <person name="Pfeifer M."/>
            <person name="Jakobsen K.S."/>
            <person name="Wulff B.B."/>
            <person name="Steuernagel B."/>
            <person name="Mayer K.F."/>
            <person name="Olsen O.A."/>
        </authorList>
    </citation>
    <scope>NUCLEOTIDE SEQUENCE [LARGE SCALE GENOMIC DNA]</scope>
    <source>
        <strain evidence="4">cv. AL8/78</strain>
    </source>
</reference>
<keyword evidence="2" id="KW-0732">Signal</keyword>